<keyword evidence="2" id="KW-1185">Reference proteome</keyword>
<evidence type="ECO:0000313" key="2">
    <source>
        <dbReference type="Proteomes" id="UP001174050"/>
    </source>
</evidence>
<reference evidence="1" key="1">
    <citation type="submission" date="2023-06" db="EMBL/GenBank/DDBJ databases">
        <title>WGS-Sequencing of Streptomyces ficellus isolate 21 collected from sand in Gara Djebilet Iron Mine in Algeria.</title>
        <authorList>
            <person name="Zegers G.P."/>
            <person name="Gomez A."/>
            <person name="Gueddou A."/>
            <person name="Zahara A.F."/>
            <person name="Worth M."/>
            <person name="Sevigny J.L."/>
            <person name="Tisa L."/>
        </authorList>
    </citation>
    <scope>NUCLEOTIDE SEQUENCE</scope>
    <source>
        <strain evidence="1">AS11</strain>
    </source>
</reference>
<accession>A0ABT7Z1Z7</accession>
<gene>
    <name evidence="1" type="ORF">QWM81_05545</name>
</gene>
<sequence>MPRLRIRHVIWPRRALILADTPRPDCWACGGEGGHNRDYGHPETGEYEGTNWEPCPCWDEQRRWTVLPLPRLPRLRRRTIPDPWATSDHSDEPPF</sequence>
<protein>
    <submittedName>
        <fullName evidence="1">Uncharacterized protein</fullName>
    </submittedName>
</protein>
<organism evidence="1 2">
    <name type="scientific">Streptomyces ficellus</name>
    <dbReference type="NCBI Taxonomy" id="1977088"/>
    <lineage>
        <taxon>Bacteria</taxon>
        <taxon>Bacillati</taxon>
        <taxon>Actinomycetota</taxon>
        <taxon>Actinomycetes</taxon>
        <taxon>Kitasatosporales</taxon>
        <taxon>Streptomycetaceae</taxon>
        <taxon>Streptomyces</taxon>
    </lineage>
</organism>
<name>A0ABT7Z1Z7_9ACTN</name>
<dbReference type="RefSeq" id="WP_290110383.1">
    <property type="nucleotide sequence ID" value="NZ_JAUEPL010000005.1"/>
</dbReference>
<dbReference type="EMBL" id="JAUEPL010000005">
    <property type="protein sequence ID" value="MDN3293512.1"/>
    <property type="molecule type" value="Genomic_DNA"/>
</dbReference>
<proteinExistence type="predicted"/>
<comment type="caution">
    <text evidence="1">The sequence shown here is derived from an EMBL/GenBank/DDBJ whole genome shotgun (WGS) entry which is preliminary data.</text>
</comment>
<dbReference type="Proteomes" id="UP001174050">
    <property type="component" value="Unassembled WGS sequence"/>
</dbReference>
<evidence type="ECO:0000313" key="1">
    <source>
        <dbReference type="EMBL" id="MDN3293512.1"/>
    </source>
</evidence>